<keyword evidence="4" id="KW-0808">Transferase</keyword>
<dbReference type="EMBL" id="MGBG01000015">
    <property type="protein sequence ID" value="OGK64745.1"/>
    <property type="molecule type" value="Genomic_DNA"/>
</dbReference>
<dbReference type="AlphaFoldDB" id="A0A1F7KA88"/>
<gene>
    <name evidence="11" type="ORF">A2209_00230</name>
</gene>
<reference evidence="11 12" key="1">
    <citation type="journal article" date="2016" name="Nat. Commun.">
        <title>Thousands of microbial genomes shed light on interconnected biogeochemical processes in an aquifer system.</title>
        <authorList>
            <person name="Anantharaman K."/>
            <person name="Brown C.T."/>
            <person name="Hug L.A."/>
            <person name="Sharon I."/>
            <person name="Castelle C.J."/>
            <person name="Probst A.J."/>
            <person name="Thomas B.C."/>
            <person name="Singh A."/>
            <person name="Wilkins M.J."/>
            <person name="Karaoz U."/>
            <person name="Brodie E.L."/>
            <person name="Williams K.H."/>
            <person name="Hubbard S.S."/>
            <person name="Banfield J.F."/>
        </authorList>
    </citation>
    <scope>NUCLEOTIDE SEQUENCE [LARGE SCALE GENOMIC DNA]</scope>
</reference>
<feature type="domain" description="Glycosyltransferase 2-like" evidence="9">
    <location>
        <begin position="6"/>
        <end position="141"/>
    </location>
</feature>
<accession>A0A1F7KA88</accession>
<dbReference type="Pfam" id="PF00535">
    <property type="entry name" value="Glycos_transf_2"/>
    <property type="match status" value="1"/>
</dbReference>
<dbReference type="GO" id="GO:0016020">
    <property type="term" value="C:membrane"/>
    <property type="evidence" value="ECO:0007669"/>
    <property type="project" value="UniProtKB-SubCell"/>
</dbReference>
<keyword evidence="3" id="KW-0328">Glycosyltransferase</keyword>
<dbReference type="PANTHER" id="PTHR43398:SF1">
    <property type="entry name" value="DOLICHOL-PHOSPHATE MANNOSYLTRANSFERASE SUBUNIT 1"/>
    <property type="match status" value="1"/>
</dbReference>
<feature type="transmembrane region" description="Helical" evidence="8">
    <location>
        <begin position="218"/>
        <end position="237"/>
    </location>
</feature>
<dbReference type="InterPro" id="IPR029044">
    <property type="entry name" value="Nucleotide-diphossugar_trans"/>
</dbReference>
<dbReference type="InterPro" id="IPR001173">
    <property type="entry name" value="Glyco_trans_2-like"/>
</dbReference>
<dbReference type="SUPFAM" id="SSF53448">
    <property type="entry name" value="Nucleotide-diphospho-sugar transferases"/>
    <property type="match status" value="1"/>
</dbReference>
<evidence type="ECO:0000256" key="6">
    <source>
        <dbReference type="ARBA" id="ARBA00022989"/>
    </source>
</evidence>
<dbReference type="Gene3D" id="3.90.550.10">
    <property type="entry name" value="Spore Coat Polysaccharide Biosynthesis Protein SpsA, Chain A"/>
    <property type="match status" value="1"/>
</dbReference>
<comment type="caution">
    <text evidence="11">The sequence shown here is derived from an EMBL/GenBank/DDBJ whole genome shotgun (WGS) entry which is preliminary data.</text>
</comment>
<evidence type="ECO:0000256" key="5">
    <source>
        <dbReference type="ARBA" id="ARBA00022692"/>
    </source>
</evidence>
<evidence type="ECO:0000313" key="12">
    <source>
        <dbReference type="Proteomes" id="UP000178450"/>
    </source>
</evidence>
<feature type="transmembrane region" description="Helical" evidence="8">
    <location>
        <begin position="312"/>
        <end position="331"/>
    </location>
</feature>
<dbReference type="GO" id="GO:0000271">
    <property type="term" value="P:polysaccharide biosynthetic process"/>
    <property type="evidence" value="ECO:0007669"/>
    <property type="project" value="InterPro"/>
</dbReference>
<evidence type="ECO:0000256" key="1">
    <source>
        <dbReference type="ARBA" id="ARBA00004141"/>
    </source>
</evidence>
<dbReference type="Pfam" id="PF04138">
    <property type="entry name" value="GtrA_DPMS_TM"/>
    <property type="match status" value="1"/>
</dbReference>
<dbReference type="InterPro" id="IPR007267">
    <property type="entry name" value="GtrA_DPMS_TM"/>
</dbReference>
<feature type="transmembrane region" description="Helical" evidence="8">
    <location>
        <begin position="272"/>
        <end position="292"/>
    </location>
</feature>
<proteinExistence type="inferred from homology"/>
<evidence type="ECO:0000259" key="9">
    <source>
        <dbReference type="Pfam" id="PF00535"/>
    </source>
</evidence>
<dbReference type="GO" id="GO:0009247">
    <property type="term" value="P:glycolipid biosynthetic process"/>
    <property type="evidence" value="ECO:0007669"/>
    <property type="project" value="TreeGrafter"/>
</dbReference>
<evidence type="ECO:0000256" key="3">
    <source>
        <dbReference type="ARBA" id="ARBA00022676"/>
    </source>
</evidence>
<evidence type="ECO:0000256" key="8">
    <source>
        <dbReference type="SAM" id="Phobius"/>
    </source>
</evidence>
<evidence type="ECO:0000256" key="7">
    <source>
        <dbReference type="ARBA" id="ARBA00023136"/>
    </source>
</evidence>
<dbReference type="PANTHER" id="PTHR43398">
    <property type="entry name" value="DOLICHOL-PHOSPHATE MANNOSYLTRANSFERASE SUBUNIT 1"/>
    <property type="match status" value="1"/>
</dbReference>
<evidence type="ECO:0000313" key="11">
    <source>
        <dbReference type="EMBL" id="OGK64745.1"/>
    </source>
</evidence>
<feature type="transmembrane region" description="Helical" evidence="8">
    <location>
        <begin position="351"/>
        <end position="370"/>
    </location>
</feature>
<comment type="similarity">
    <text evidence="2">Belongs to the glycosyltransferase 2 family.</text>
</comment>
<sequence>MHKAVVVLPTYNEAGNIARVVEEIFSLQPKIKTWELMVLVVDDFSPDNTAGIVKKLQSKYPALYLIQGKKEGLGKAYVRGFTYAISKLKADVLFEMDADLQHPPGLIPKFLEQIDRGADFVIGARYIKGGAIPKNWGLHRKAFSILANLIVRLGFMTLRIHDWTNGYRCIRTSFIKQILTQLDPYSGYLFQIALLDKALKNNVVIKEIPMKFRDRKKGVSKIQSLEFILSIFFYILGNSSFIKYVAVGLFGFVVDFGFAYLFIYLFNINKVASNSLSAEIAIIFNFLLNNFWSFKHKQISGGVGQYLKKFALFNLVSSGSIVIQGVGMWLLLSSLGDSVWTIVNFQISSWIVYKVLIISLVVIPYSYFMYNKIIWKN</sequence>
<evidence type="ECO:0000259" key="10">
    <source>
        <dbReference type="Pfam" id="PF04138"/>
    </source>
</evidence>
<evidence type="ECO:0000256" key="2">
    <source>
        <dbReference type="ARBA" id="ARBA00006739"/>
    </source>
</evidence>
<name>A0A1F7KA88_9BACT</name>
<dbReference type="CDD" id="cd06442">
    <property type="entry name" value="DPM1_like"/>
    <property type="match status" value="1"/>
</dbReference>
<comment type="subcellular location">
    <subcellularLocation>
        <location evidence="1">Membrane</location>
        <topology evidence="1">Multi-pass membrane protein</topology>
    </subcellularLocation>
</comment>
<keyword evidence="5 8" id="KW-0812">Transmembrane</keyword>
<organism evidence="11 12">
    <name type="scientific">Candidatus Roizmanbacteria bacterium RIFOXYA1_FULL_41_12</name>
    <dbReference type="NCBI Taxonomy" id="1802082"/>
    <lineage>
        <taxon>Bacteria</taxon>
        <taxon>Candidatus Roizmaniibacteriota</taxon>
    </lineage>
</organism>
<feature type="domain" description="GtrA/DPMS transmembrane" evidence="10">
    <location>
        <begin position="243"/>
        <end position="375"/>
    </location>
</feature>
<dbReference type="Proteomes" id="UP000178450">
    <property type="component" value="Unassembled WGS sequence"/>
</dbReference>
<dbReference type="InterPro" id="IPR039528">
    <property type="entry name" value="DPM1-like"/>
</dbReference>
<keyword evidence="6 8" id="KW-1133">Transmembrane helix</keyword>
<protein>
    <recommendedName>
        <fullName evidence="13">Glycosyltransferase 2-like domain-containing protein</fullName>
    </recommendedName>
</protein>
<feature type="transmembrane region" description="Helical" evidence="8">
    <location>
        <begin position="244"/>
        <end position="266"/>
    </location>
</feature>
<dbReference type="GO" id="GO:0004582">
    <property type="term" value="F:dolichyl-phosphate beta-D-mannosyltransferase activity"/>
    <property type="evidence" value="ECO:0007669"/>
    <property type="project" value="InterPro"/>
</dbReference>
<keyword evidence="7 8" id="KW-0472">Membrane</keyword>
<evidence type="ECO:0008006" key="13">
    <source>
        <dbReference type="Google" id="ProtNLM"/>
    </source>
</evidence>
<evidence type="ECO:0000256" key="4">
    <source>
        <dbReference type="ARBA" id="ARBA00022679"/>
    </source>
</evidence>